<evidence type="ECO:0000256" key="2">
    <source>
        <dbReference type="ARBA" id="ARBA00022553"/>
    </source>
</evidence>
<dbReference type="SUPFAM" id="SSF51735">
    <property type="entry name" value="NAD(P)-binding Rossmann-fold domains"/>
    <property type="match status" value="1"/>
</dbReference>
<dbReference type="InterPro" id="IPR036291">
    <property type="entry name" value="NAD(P)-bd_dom_sf"/>
</dbReference>
<evidence type="ECO:0000313" key="4">
    <source>
        <dbReference type="EMBL" id="OII76608.1"/>
    </source>
</evidence>
<protein>
    <submittedName>
        <fullName evidence="4">Type I fatty acid synthase</fullName>
    </submittedName>
</protein>
<dbReference type="GO" id="GO:0031177">
    <property type="term" value="F:phosphopantetheine binding"/>
    <property type="evidence" value="ECO:0007669"/>
    <property type="project" value="InterPro"/>
</dbReference>
<dbReference type="VEuPathDB" id="CryptoDB:cand_001310"/>
<gene>
    <name evidence="4" type="ORF">cand_001310</name>
</gene>
<keyword evidence="5" id="KW-1185">Reference proteome</keyword>
<dbReference type="InterPro" id="IPR020806">
    <property type="entry name" value="PKS_PP-bd"/>
</dbReference>
<dbReference type="PROSITE" id="PS50075">
    <property type="entry name" value="CARRIER"/>
    <property type="match status" value="1"/>
</dbReference>
<dbReference type="Gene3D" id="3.40.50.720">
    <property type="entry name" value="NAD(P)-binding Rossmann-like Domain"/>
    <property type="match status" value="1"/>
</dbReference>
<dbReference type="InterPro" id="IPR009081">
    <property type="entry name" value="PP-bd_ACP"/>
</dbReference>
<dbReference type="RefSeq" id="XP_067068454.1">
    <property type="nucleotide sequence ID" value="XM_067210379.1"/>
</dbReference>
<name>A0A1J4MQY7_9CRYT</name>
<keyword evidence="2" id="KW-0597">Phosphoprotein</keyword>
<comment type="caution">
    <text evidence="4">The sequence shown here is derived from an EMBL/GenBank/DDBJ whole genome shotgun (WGS) entry which is preliminary data.</text>
</comment>
<dbReference type="GeneID" id="92364316"/>
<dbReference type="EMBL" id="LRBS01000057">
    <property type="protein sequence ID" value="OII76608.1"/>
    <property type="molecule type" value="Genomic_DNA"/>
</dbReference>
<dbReference type="InterPro" id="IPR010080">
    <property type="entry name" value="Thioester_reductase-like_dom"/>
</dbReference>
<dbReference type="InterPro" id="IPR036736">
    <property type="entry name" value="ACP-like_sf"/>
</dbReference>
<evidence type="ECO:0000259" key="3">
    <source>
        <dbReference type="PROSITE" id="PS50075"/>
    </source>
</evidence>
<evidence type="ECO:0000256" key="1">
    <source>
        <dbReference type="ARBA" id="ARBA00022450"/>
    </source>
</evidence>
<dbReference type="CDD" id="cd05235">
    <property type="entry name" value="SDR_e1"/>
    <property type="match status" value="1"/>
</dbReference>
<dbReference type="Proteomes" id="UP000186804">
    <property type="component" value="Unassembled WGS sequence"/>
</dbReference>
<dbReference type="InterPro" id="IPR013120">
    <property type="entry name" value="FAR_NAD-bd"/>
</dbReference>
<feature type="domain" description="Carrier" evidence="3">
    <location>
        <begin position="67"/>
        <end position="143"/>
    </location>
</feature>
<evidence type="ECO:0000313" key="5">
    <source>
        <dbReference type="Proteomes" id="UP000186804"/>
    </source>
</evidence>
<dbReference type="Pfam" id="PF07993">
    <property type="entry name" value="NAD_binding_4"/>
    <property type="match status" value="1"/>
</dbReference>
<dbReference type="SUPFAM" id="SSF47336">
    <property type="entry name" value="ACP-like"/>
    <property type="match status" value="1"/>
</dbReference>
<dbReference type="PANTHER" id="PTHR44845">
    <property type="entry name" value="CARRIER DOMAIN-CONTAINING PROTEIN"/>
    <property type="match status" value="1"/>
</dbReference>
<accession>A0A1J4MQY7</accession>
<proteinExistence type="predicted"/>
<dbReference type="Gene3D" id="1.10.1200.10">
    <property type="entry name" value="ACP-like"/>
    <property type="match status" value="1"/>
</dbReference>
<organism evidence="4 5">
    <name type="scientific">Cryptosporidium andersoni</name>
    <dbReference type="NCBI Taxonomy" id="117008"/>
    <lineage>
        <taxon>Eukaryota</taxon>
        <taxon>Sar</taxon>
        <taxon>Alveolata</taxon>
        <taxon>Apicomplexa</taxon>
        <taxon>Conoidasida</taxon>
        <taxon>Coccidia</taxon>
        <taxon>Eucoccidiorida</taxon>
        <taxon>Eimeriorina</taxon>
        <taxon>Cryptosporidiidae</taxon>
        <taxon>Cryptosporidium</taxon>
    </lineage>
</organism>
<dbReference type="PANTHER" id="PTHR44845:SF6">
    <property type="entry name" value="BETA-ALANINE-ACTIVATING ENZYME"/>
    <property type="match status" value="1"/>
</dbReference>
<keyword evidence="1" id="KW-0596">Phosphopantetheine</keyword>
<dbReference type="OrthoDB" id="429813at2759"/>
<sequence length="1006" mass="115668">MYGISNELGIRILNDTMCYLHNESVIGCQALKWDAFMRRYSSIPTFFNEIDYSSHKKVSKHIDIQNMTDEELVDLISHIAQQCAGSATLPTPETVLLDLGLDSLGAVEFRNTILDLTAVKLPQTLVFENPTIATIAHYVRQNNFDENSSKDQYTNNSQLQSNASNSHGSIEQWLLSSLKQSERYLLYLESFNKRYSNFTELIAETDIFTALEDIGVENHEDFDLLYVSWNEIITIEENTKKPINEESTEVKIVDFYNPSDDVANVVSNLNINLENIEPATAPENIQLALLTGVTGFVGRILLVKLLEYMPHLNVICLVRSSSPKAGLERIITACSEAEIWNPKFISKIIVECGDFEQNFLGLSEERYNELCKQVDIVYHIGGDVNLLSNYKRLRKTNSLSISGIIEFCSKVKIKHLHFSSTLGQFPAFFAMFTREFSDSIVSEFDGPNTKEMNRLFPPSRQGYPWSKWAAEQILEFARSKGLPVTIYRLPNTYVASDTGFTNKTDYATSLLIASICEGIFPIGSTTAPLTPVNTICDMIVLASFRNNRKYWRYNLIDTRILTRSDIENWARELGLVYYGVNIDKFLTAIKERGPESPIFKFVPLMQYWRHYWFDNKERTEPFPVNSSNILEDIPEIKWPSLRETFCNSFLYATRHGYFPAKSKAIRYEIADCIDDALFEMKTEFINVDEFKADNHNVISAAKQIQHATKKCDLTFFGKYSSYLLIKQSLINQYILHKMKIPQNTPQCIFVTGLSYDVNKNVRNHIKRILGRVSELKFVDIVCPYNPNSFSKKFMINRMKMSQICCLLNLDEVQLDEQSVVQDDALILEILLMSPFSTPLIYGEYLQDYQTQLLQPSKLQEVYSSYKYYISKIAAKYNYNDPLILSSPFHLGCINEILNIFENCKIVVVLNKQDYEHQENYNTESNNRSLITKQWETEIHTKAKKYFGKSNSITSKKINDTFNLILNREQDKSIQSKDRVLVLSNEDMQNDLKLESTLLSFCEGIIS</sequence>
<dbReference type="Pfam" id="PF00550">
    <property type="entry name" value="PP-binding"/>
    <property type="match status" value="1"/>
</dbReference>
<reference evidence="4 5" key="1">
    <citation type="submission" date="2016-10" db="EMBL/GenBank/DDBJ databases">
        <title>Reductive evolution of mitochondrial metabolism and differential evolution of invasion-related proteins in Cryptosporidium.</title>
        <authorList>
            <person name="Liu S."/>
            <person name="Roellig D.M."/>
            <person name="Guo Y."/>
            <person name="Li N."/>
            <person name="Frace M.A."/>
            <person name="Tang K."/>
            <person name="Zhang L."/>
            <person name="Feng Y."/>
            <person name="Xiao L."/>
        </authorList>
    </citation>
    <scope>NUCLEOTIDE SEQUENCE [LARGE SCALE GENOMIC DNA]</scope>
    <source>
        <strain evidence="4">30847</strain>
    </source>
</reference>
<dbReference type="AlphaFoldDB" id="A0A1J4MQY7"/>
<dbReference type="SMART" id="SM00823">
    <property type="entry name" value="PKS_PP"/>
    <property type="match status" value="1"/>
</dbReference>